<evidence type="ECO:0000313" key="3">
    <source>
        <dbReference type="Proteomes" id="UP000006039"/>
    </source>
</evidence>
<reference evidence="1" key="2">
    <citation type="submission" date="2010-07" db="EMBL/GenBank/DDBJ databases">
        <authorList>
            <consortium name="The Broad Institute Genome Sequencing Platform"/>
            <consortium name="Broad Institute Genome Sequencing Center for Infectious Disease"/>
            <person name="Ma L.-J."/>
            <person name="Dead R."/>
            <person name="Young S."/>
            <person name="Zeng Q."/>
            <person name="Koehrsen M."/>
            <person name="Alvarado L."/>
            <person name="Berlin A."/>
            <person name="Chapman S.B."/>
            <person name="Chen Z."/>
            <person name="Freedman E."/>
            <person name="Gellesch M."/>
            <person name="Goldberg J."/>
            <person name="Griggs A."/>
            <person name="Gujja S."/>
            <person name="Heilman E.R."/>
            <person name="Heiman D."/>
            <person name="Hepburn T."/>
            <person name="Howarth C."/>
            <person name="Jen D."/>
            <person name="Larson L."/>
            <person name="Mehta T."/>
            <person name="Neiman D."/>
            <person name="Pearson M."/>
            <person name="Roberts A."/>
            <person name="Saif S."/>
            <person name="Shea T."/>
            <person name="Shenoy N."/>
            <person name="Sisk P."/>
            <person name="Stolte C."/>
            <person name="Sykes S."/>
            <person name="Walk T."/>
            <person name="White J."/>
            <person name="Yandava C."/>
            <person name="Haas B."/>
            <person name="Nusbaum C."/>
            <person name="Birren B."/>
        </authorList>
    </citation>
    <scope>NUCLEOTIDE SEQUENCE</scope>
    <source>
        <strain evidence="1">R3-111a-1</strain>
    </source>
</reference>
<sequence>MPPRSIRLNFERSHNLKRMRRQTAGYFITRPSAFKGEFRVSTSAATTEHLAELALNGP</sequence>
<gene>
    <name evidence="2" type="primary">20354057</name>
    <name evidence="1" type="ORF">GGTG_13599</name>
</gene>
<name>J3PJB7_GAET3</name>
<dbReference type="HOGENOM" id="CLU_2979206_0_0_1"/>
<dbReference type="EMBL" id="GL385413">
    <property type="protein sequence ID" value="EJT68847.1"/>
    <property type="molecule type" value="Genomic_DNA"/>
</dbReference>
<evidence type="ECO:0000313" key="1">
    <source>
        <dbReference type="EMBL" id="EJT68847.1"/>
    </source>
</evidence>
<dbReference type="VEuPathDB" id="FungiDB:GGTG_13599"/>
<protein>
    <submittedName>
        <fullName evidence="1 2">Uncharacterized protein</fullName>
    </submittedName>
</protein>
<evidence type="ECO:0000313" key="2">
    <source>
        <dbReference type="EnsemblFungi" id="EJT68847"/>
    </source>
</evidence>
<reference evidence="1" key="3">
    <citation type="submission" date="2010-09" db="EMBL/GenBank/DDBJ databases">
        <title>Annotation of Gaeumannomyces graminis var. tritici R3-111a-1.</title>
        <authorList>
            <consortium name="The Broad Institute Genome Sequencing Platform"/>
            <person name="Ma L.-J."/>
            <person name="Dead R."/>
            <person name="Young S.K."/>
            <person name="Zeng Q."/>
            <person name="Gargeya S."/>
            <person name="Fitzgerald M."/>
            <person name="Haas B."/>
            <person name="Abouelleil A."/>
            <person name="Alvarado L."/>
            <person name="Arachchi H.M."/>
            <person name="Berlin A."/>
            <person name="Brown A."/>
            <person name="Chapman S.B."/>
            <person name="Chen Z."/>
            <person name="Dunbar C."/>
            <person name="Freedman E."/>
            <person name="Gearin G."/>
            <person name="Gellesch M."/>
            <person name="Goldberg J."/>
            <person name="Griggs A."/>
            <person name="Gujja S."/>
            <person name="Heiman D."/>
            <person name="Howarth C."/>
            <person name="Larson L."/>
            <person name="Lui A."/>
            <person name="MacDonald P.J.P."/>
            <person name="Mehta T."/>
            <person name="Montmayeur A."/>
            <person name="Murphy C."/>
            <person name="Neiman D."/>
            <person name="Pearson M."/>
            <person name="Priest M."/>
            <person name="Roberts A."/>
            <person name="Saif S."/>
            <person name="Shea T."/>
            <person name="Shenoy N."/>
            <person name="Sisk P."/>
            <person name="Stolte C."/>
            <person name="Sykes S."/>
            <person name="Yandava C."/>
            <person name="Wortman J."/>
            <person name="Nusbaum C."/>
            <person name="Birren B."/>
        </authorList>
    </citation>
    <scope>NUCLEOTIDE SEQUENCE</scope>
    <source>
        <strain evidence="1">R3-111a-1</strain>
    </source>
</reference>
<dbReference type="RefSeq" id="XP_009229777.1">
    <property type="nucleotide sequence ID" value="XM_009231513.1"/>
</dbReference>
<dbReference type="Proteomes" id="UP000006039">
    <property type="component" value="Unassembled WGS sequence"/>
</dbReference>
<reference evidence="2" key="5">
    <citation type="submission" date="2018-04" db="UniProtKB">
        <authorList>
            <consortium name="EnsemblFungi"/>
        </authorList>
    </citation>
    <scope>IDENTIFICATION</scope>
    <source>
        <strain evidence="2">R3-111a-1</strain>
    </source>
</reference>
<keyword evidence="3" id="KW-1185">Reference proteome</keyword>
<dbReference type="GeneID" id="20354057"/>
<dbReference type="EnsemblFungi" id="EJT68847">
    <property type="protein sequence ID" value="EJT68847"/>
    <property type="gene ID" value="GGTG_13599"/>
</dbReference>
<organism evidence="1">
    <name type="scientific">Gaeumannomyces tritici (strain R3-111a-1)</name>
    <name type="common">Wheat and barley take-all root rot fungus</name>
    <name type="synonym">Gaeumannomyces graminis var. tritici</name>
    <dbReference type="NCBI Taxonomy" id="644352"/>
    <lineage>
        <taxon>Eukaryota</taxon>
        <taxon>Fungi</taxon>
        <taxon>Dikarya</taxon>
        <taxon>Ascomycota</taxon>
        <taxon>Pezizomycotina</taxon>
        <taxon>Sordariomycetes</taxon>
        <taxon>Sordariomycetidae</taxon>
        <taxon>Magnaporthales</taxon>
        <taxon>Magnaporthaceae</taxon>
        <taxon>Gaeumannomyces</taxon>
    </lineage>
</organism>
<dbReference type="AlphaFoldDB" id="J3PJB7"/>
<reference evidence="2" key="4">
    <citation type="journal article" date="2015" name="G3 (Bethesda)">
        <title>Genome sequences of three phytopathogenic species of the Magnaporthaceae family of fungi.</title>
        <authorList>
            <person name="Okagaki L.H."/>
            <person name="Nunes C.C."/>
            <person name="Sailsbery J."/>
            <person name="Clay B."/>
            <person name="Brown D."/>
            <person name="John T."/>
            <person name="Oh Y."/>
            <person name="Young N."/>
            <person name="Fitzgerald M."/>
            <person name="Haas B.J."/>
            <person name="Zeng Q."/>
            <person name="Young S."/>
            <person name="Adiconis X."/>
            <person name="Fan L."/>
            <person name="Levin J.Z."/>
            <person name="Mitchell T.K."/>
            <person name="Okubara P.A."/>
            <person name="Farman M.L."/>
            <person name="Kohn L.M."/>
            <person name="Birren B."/>
            <person name="Ma L.-J."/>
            <person name="Dean R.A."/>
        </authorList>
    </citation>
    <scope>NUCLEOTIDE SEQUENCE</scope>
    <source>
        <strain evidence="2">R3-111a-1</strain>
    </source>
</reference>
<reference evidence="3" key="1">
    <citation type="submission" date="2010-07" db="EMBL/GenBank/DDBJ databases">
        <title>The genome sequence of Gaeumannomyces graminis var. tritici strain R3-111a-1.</title>
        <authorList>
            <consortium name="The Broad Institute Genome Sequencing Platform"/>
            <person name="Ma L.-J."/>
            <person name="Dead R."/>
            <person name="Young S."/>
            <person name="Zeng Q."/>
            <person name="Koehrsen M."/>
            <person name="Alvarado L."/>
            <person name="Berlin A."/>
            <person name="Chapman S.B."/>
            <person name="Chen Z."/>
            <person name="Freedman E."/>
            <person name="Gellesch M."/>
            <person name="Goldberg J."/>
            <person name="Griggs A."/>
            <person name="Gujja S."/>
            <person name="Heilman E.R."/>
            <person name="Heiman D."/>
            <person name="Hepburn T."/>
            <person name="Howarth C."/>
            <person name="Jen D."/>
            <person name="Larson L."/>
            <person name="Mehta T."/>
            <person name="Neiman D."/>
            <person name="Pearson M."/>
            <person name="Roberts A."/>
            <person name="Saif S."/>
            <person name="Shea T."/>
            <person name="Shenoy N."/>
            <person name="Sisk P."/>
            <person name="Stolte C."/>
            <person name="Sykes S."/>
            <person name="Walk T."/>
            <person name="White J."/>
            <person name="Yandava C."/>
            <person name="Haas B."/>
            <person name="Nusbaum C."/>
            <person name="Birren B."/>
        </authorList>
    </citation>
    <scope>NUCLEOTIDE SEQUENCE [LARGE SCALE GENOMIC DNA]</scope>
    <source>
        <strain evidence="3">R3-111a-1</strain>
    </source>
</reference>
<proteinExistence type="predicted"/>
<accession>J3PJB7</accession>